<evidence type="ECO:0000313" key="2">
    <source>
        <dbReference type="EMBL" id="QEU89061.1"/>
    </source>
</evidence>
<proteinExistence type="predicted"/>
<feature type="region of interest" description="Disordered" evidence="1">
    <location>
        <begin position="1"/>
        <end position="46"/>
    </location>
</feature>
<reference evidence="2 3" key="1">
    <citation type="submission" date="2017-09" db="EMBL/GenBank/DDBJ databases">
        <authorList>
            <person name="Lee N."/>
            <person name="Cho B.-K."/>
        </authorList>
    </citation>
    <scope>NUCLEOTIDE SEQUENCE [LARGE SCALE GENOMIC DNA]</scope>
    <source>
        <strain evidence="2 3">ATCC 39115</strain>
    </source>
</reference>
<evidence type="ECO:0000256" key="1">
    <source>
        <dbReference type="SAM" id="MobiDB-lite"/>
    </source>
</evidence>
<evidence type="ECO:0000313" key="3">
    <source>
        <dbReference type="Proteomes" id="UP000327143"/>
    </source>
</evidence>
<dbReference type="Proteomes" id="UP000327143">
    <property type="component" value="Chromosome"/>
</dbReference>
<keyword evidence="3" id="KW-1185">Reference proteome</keyword>
<evidence type="ECO:0008006" key="4">
    <source>
        <dbReference type="Google" id="ProtNLM"/>
    </source>
</evidence>
<protein>
    <recommendedName>
        <fullName evidence="4">DUF732 domain-containing protein</fullName>
    </recommendedName>
</protein>
<organism evidence="2 3">
    <name type="scientific">Streptomyces viridosporus T7A</name>
    <dbReference type="NCBI Taxonomy" id="665577"/>
    <lineage>
        <taxon>Bacteria</taxon>
        <taxon>Bacillati</taxon>
        <taxon>Actinomycetota</taxon>
        <taxon>Actinomycetes</taxon>
        <taxon>Kitasatosporales</taxon>
        <taxon>Streptomycetaceae</taxon>
        <taxon>Streptomyces</taxon>
    </lineage>
</organism>
<gene>
    <name evidence="2" type="ORF">CP969_03370</name>
</gene>
<dbReference type="EMBL" id="CP023700">
    <property type="protein sequence ID" value="QEU89061.1"/>
    <property type="molecule type" value="Genomic_DNA"/>
</dbReference>
<name>A0ABX6AMZ8_STRVD</name>
<accession>A0ABX6AMZ8</accession>
<sequence>MPLRETSEPRAACSPQYPRRPYAEGDAYRQTGPQLPVGSFDMSTTPPDVSRVSLRAALGIGAAFTAAGFGAGFTLAADQSGSADPDNIVVEHSVGPRHDTGNQSMSGDPLPGVCTGYSATMGNEAALREEALSTACRFIRDSRAKDTEAAVQALRDAARVLEGGRR</sequence>